<evidence type="ECO:0000313" key="6">
    <source>
        <dbReference type="EMBL" id="GAN78465.1"/>
    </source>
</evidence>
<dbReference type="Pfam" id="PF00941">
    <property type="entry name" value="FAD_binding_5"/>
    <property type="match status" value="1"/>
</dbReference>
<evidence type="ECO:0000256" key="2">
    <source>
        <dbReference type="ARBA" id="ARBA00022723"/>
    </source>
</evidence>
<evidence type="ECO:0000256" key="3">
    <source>
        <dbReference type="ARBA" id="ARBA00022827"/>
    </source>
</evidence>
<dbReference type="Gene3D" id="3.30.390.50">
    <property type="entry name" value="CO dehydrogenase flavoprotein, C-terminal domain"/>
    <property type="match status" value="1"/>
</dbReference>
<dbReference type="GO" id="GO:0004854">
    <property type="term" value="F:xanthine dehydrogenase activity"/>
    <property type="evidence" value="ECO:0007669"/>
    <property type="project" value="InterPro"/>
</dbReference>
<keyword evidence="3" id="KW-0274">FAD</keyword>
<dbReference type="PANTHER" id="PTHR45444:SF3">
    <property type="entry name" value="XANTHINE DEHYDROGENASE"/>
    <property type="match status" value="1"/>
</dbReference>
<dbReference type="InterPro" id="IPR006058">
    <property type="entry name" value="2Fe2S_fd_BS"/>
</dbReference>
<dbReference type="InterPro" id="IPR016169">
    <property type="entry name" value="FAD-bd_PCMH_sub2"/>
</dbReference>
<keyword evidence="2" id="KW-0479">Metal-binding</keyword>
<organism evidence="6 7">
    <name type="scientific">Acidisphaera rubrifaciens HS-AP3</name>
    <dbReference type="NCBI Taxonomy" id="1231350"/>
    <lineage>
        <taxon>Bacteria</taxon>
        <taxon>Pseudomonadati</taxon>
        <taxon>Pseudomonadota</taxon>
        <taxon>Alphaproteobacteria</taxon>
        <taxon>Acetobacterales</taxon>
        <taxon>Acetobacteraceae</taxon>
        <taxon>Acidisphaera</taxon>
    </lineage>
</organism>
<dbReference type="InterPro" id="IPR016208">
    <property type="entry name" value="Ald_Oxase/xanthine_DH-like"/>
</dbReference>
<dbReference type="SUPFAM" id="SSF55447">
    <property type="entry name" value="CO dehydrogenase flavoprotein C-terminal domain-like"/>
    <property type="match status" value="1"/>
</dbReference>
<dbReference type="NCBIfam" id="TIGR02963">
    <property type="entry name" value="xanthine_xdhA"/>
    <property type="match status" value="1"/>
</dbReference>
<dbReference type="SUPFAM" id="SSF56176">
    <property type="entry name" value="FAD-binding/transporter-associated domain-like"/>
    <property type="match status" value="1"/>
</dbReference>
<dbReference type="PIRSF" id="PIRSF036557">
    <property type="entry name" value="XdhA_RC"/>
    <property type="match status" value="1"/>
</dbReference>
<dbReference type="InterPro" id="IPR014307">
    <property type="entry name" value="Xanthine_DH_ssu"/>
</dbReference>
<proteinExistence type="predicted"/>
<dbReference type="InterPro" id="IPR005107">
    <property type="entry name" value="CO_DH_flav_C"/>
</dbReference>
<dbReference type="EMBL" id="BANB01000892">
    <property type="protein sequence ID" value="GAN78465.1"/>
    <property type="molecule type" value="Genomic_DNA"/>
</dbReference>
<dbReference type="GO" id="GO:0005506">
    <property type="term" value="F:iron ion binding"/>
    <property type="evidence" value="ECO:0007669"/>
    <property type="project" value="InterPro"/>
</dbReference>
<protein>
    <submittedName>
        <fullName evidence="6">Xanthine dehydrogenase XdhA</fullName>
    </submittedName>
</protein>
<dbReference type="Pfam" id="PF01799">
    <property type="entry name" value="Fer2_2"/>
    <property type="match status" value="1"/>
</dbReference>
<dbReference type="Gene3D" id="1.10.150.120">
    <property type="entry name" value="[2Fe-2S]-binding domain"/>
    <property type="match status" value="1"/>
</dbReference>
<dbReference type="PROSITE" id="PS00197">
    <property type="entry name" value="2FE2S_FER_1"/>
    <property type="match status" value="1"/>
</dbReference>
<dbReference type="InterPro" id="IPR036010">
    <property type="entry name" value="2Fe-2S_ferredoxin-like_sf"/>
</dbReference>
<evidence type="ECO:0000313" key="7">
    <source>
        <dbReference type="Proteomes" id="UP000032680"/>
    </source>
</evidence>
<dbReference type="InterPro" id="IPR012675">
    <property type="entry name" value="Beta-grasp_dom_sf"/>
</dbReference>
<keyword evidence="7" id="KW-1185">Reference proteome</keyword>
<dbReference type="InterPro" id="IPR016167">
    <property type="entry name" value="FAD-bd_PCMH_sub1"/>
</dbReference>
<reference evidence="6 7" key="1">
    <citation type="submission" date="2012-11" db="EMBL/GenBank/DDBJ databases">
        <title>Whole genome sequence of Acidisphaera rubrifaciens HS-AP3.</title>
        <authorList>
            <person name="Azuma Y."/>
            <person name="Higashiura N."/>
            <person name="Hirakawa H."/>
            <person name="Matsushita K."/>
        </authorList>
    </citation>
    <scope>NUCLEOTIDE SEQUENCE [LARGE SCALE GENOMIC DNA]</scope>
    <source>
        <strain evidence="6 7">HS-AP3</strain>
    </source>
</reference>
<keyword evidence="4" id="KW-0408">Iron</keyword>
<dbReference type="InterPro" id="IPR012175">
    <property type="entry name" value="Xanth_DH_ssu_bac"/>
</dbReference>
<feature type="domain" description="FAD-binding PCMH-type" evidence="5">
    <location>
        <begin position="209"/>
        <end position="383"/>
    </location>
</feature>
<dbReference type="InterPro" id="IPR036683">
    <property type="entry name" value="CO_DH_flav_C_dom_sf"/>
</dbReference>
<sequence>MQDEAASYGDNRPEGVMRDHVRFWLGSSRQEVRGIAPTLTVLDWLRGPMRRSGTKEGCNEGDCGACTVVVVRPRAGGGLTWRAVNACIQLVGQLDGCLLLTVEDLAAADGTLHPVQQAMVDLHGSQCGFCTPGFVMSLFAMGRDMGRDGAAPDEAAIDDALAGNLCRCTGYAPIVRAGLASIAADDAWRAEAAAIEARLRALDDDEDVVVTSPAGRFSAPASVDALAETLLADPDATVLAGGTDVGLWITKQMRVLPHLVWVGRVAGFADITETADGLEIGASATYSDAMAALGALLPDMGELLRRLGSVQVRNAGTIGGNIANGSPIGDSPPALIAAGATLHLRRGDTRRSLPLEDFFIAYGRQDRAPGEFVERITVPRPAPGTRFRAYKVSKRFDQDITAVLGCYAITLDGGRVTAARIAHGGMAGTPKRATAAEAALIGRTWDADAVRAAQGALASDYMPLDDMRASAWYRLRVAQNLLVRLHAETTGQAPTRLVGAPELAHA</sequence>
<dbReference type="InterPro" id="IPR002888">
    <property type="entry name" value="2Fe-2S-bd"/>
</dbReference>
<dbReference type="GO" id="GO:0071949">
    <property type="term" value="F:FAD binding"/>
    <property type="evidence" value="ECO:0007669"/>
    <property type="project" value="InterPro"/>
</dbReference>
<dbReference type="Proteomes" id="UP000032680">
    <property type="component" value="Unassembled WGS sequence"/>
</dbReference>
<accession>A0A0D6P9M7</accession>
<evidence type="ECO:0000256" key="1">
    <source>
        <dbReference type="ARBA" id="ARBA00022630"/>
    </source>
</evidence>
<evidence type="ECO:0000256" key="4">
    <source>
        <dbReference type="ARBA" id="ARBA00023004"/>
    </source>
</evidence>
<gene>
    <name evidence="6" type="ORF">Asru_0895_03</name>
</gene>
<dbReference type="GO" id="GO:0051537">
    <property type="term" value="F:2 iron, 2 sulfur cluster binding"/>
    <property type="evidence" value="ECO:0007669"/>
    <property type="project" value="InterPro"/>
</dbReference>
<name>A0A0D6P9M7_9PROT</name>
<comment type="caution">
    <text evidence="6">The sequence shown here is derived from an EMBL/GenBank/DDBJ whole genome shotgun (WGS) entry which is preliminary data.</text>
</comment>
<dbReference type="InterPro" id="IPR036884">
    <property type="entry name" value="2Fe-2S-bd_dom_sf"/>
</dbReference>
<dbReference type="PROSITE" id="PS51387">
    <property type="entry name" value="FAD_PCMH"/>
    <property type="match status" value="1"/>
</dbReference>
<dbReference type="SMART" id="SM01092">
    <property type="entry name" value="CO_deh_flav_C"/>
    <property type="match status" value="1"/>
</dbReference>
<dbReference type="InterPro" id="IPR036318">
    <property type="entry name" value="FAD-bd_PCMH-like_sf"/>
</dbReference>
<dbReference type="Gene3D" id="3.30.465.10">
    <property type="match status" value="1"/>
</dbReference>
<evidence type="ECO:0000259" key="5">
    <source>
        <dbReference type="PROSITE" id="PS51387"/>
    </source>
</evidence>
<dbReference type="AlphaFoldDB" id="A0A0D6P9M7"/>
<dbReference type="PANTHER" id="PTHR45444">
    <property type="entry name" value="XANTHINE DEHYDROGENASE"/>
    <property type="match status" value="1"/>
</dbReference>
<dbReference type="InterPro" id="IPR016166">
    <property type="entry name" value="FAD-bd_PCMH"/>
</dbReference>
<dbReference type="Gene3D" id="3.10.20.30">
    <property type="match status" value="1"/>
</dbReference>
<keyword evidence="1" id="KW-0285">Flavoprotein</keyword>
<dbReference type="SUPFAM" id="SSF47741">
    <property type="entry name" value="CO dehydrogenase ISP C-domain like"/>
    <property type="match status" value="1"/>
</dbReference>
<dbReference type="InterPro" id="IPR002346">
    <property type="entry name" value="Mopterin_DH_FAD-bd"/>
</dbReference>
<dbReference type="Gene3D" id="3.30.43.10">
    <property type="entry name" value="Uridine Diphospho-n-acetylenolpyruvylglucosamine Reductase, domain 2"/>
    <property type="match status" value="1"/>
</dbReference>
<dbReference type="Pfam" id="PF03450">
    <property type="entry name" value="CO_deh_flav_C"/>
    <property type="match status" value="1"/>
</dbReference>
<dbReference type="SUPFAM" id="SSF54292">
    <property type="entry name" value="2Fe-2S ferredoxin-like"/>
    <property type="match status" value="1"/>
</dbReference>